<proteinExistence type="predicted"/>
<gene>
    <name evidence="1" type="ordered locus">Echvi_3640</name>
</gene>
<dbReference type="AlphaFoldDB" id="L0G4U5"/>
<keyword evidence="2" id="KW-1185">Reference proteome</keyword>
<sequence>MRTIVVIFILVCFGGEAFAQETRGYQRTSFNVYYGTSGANLQGLNKLLENHGQPPMPNSYNSYGLSYQTRFNDFIIGAELYQNNGVETPFYDYALDYRTTRAFINFGYSFTEEGKFHLIHYMSIGMGYLNVEMLEEREGENLDQFLADPAHGFILRRNDINKGSQFMGGFLTEIGFELGYDLNILPSEEVISMIAKVGYSFNPFEDSWNLNGLTFDNLQSGAFVRLGAGISLPEKNYFYRDASLGIHLIYGAHFTKPNDLNAHLKNNGYKPLKGIPKNLGLKLLGENRGFLYGIDLYNLNMSGEANQDYDQSLSSLRIYGNLGAKLIDIYNWEVGALGGLGYGNVRYSLIHKRKLDFPDLIDLPDYDGELRNGGMMAKPEIYLSRVFPLAKRSKVALVASVYGGVEIPLGSYELGAVSMSQYMSNPYLQVGVGIRP</sequence>
<dbReference type="eggNOG" id="ENOG502ZABH">
    <property type="taxonomic scope" value="Bacteria"/>
</dbReference>
<dbReference type="EMBL" id="CP003346">
    <property type="protein sequence ID" value="AGA79855.1"/>
    <property type="molecule type" value="Genomic_DNA"/>
</dbReference>
<reference evidence="2" key="1">
    <citation type="submission" date="2012-02" db="EMBL/GenBank/DDBJ databases">
        <title>The complete genome of Echinicola vietnamensis DSM 17526.</title>
        <authorList>
            <person name="Lucas S."/>
            <person name="Copeland A."/>
            <person name="Lapidus A."/>
            <person name="Glavina del Rio T."/>
            <person name="Dalin E."/>
            <person name="Tice H."/>
            <person name="Bruce D."/>
            <person name="Goodwin L."/>
            <person name="Pitluck S."/>
            <person name="Peters L."/>
            <person name="Ovchinnikova G."/>
            <person name="Teshima H."/>
            <person name="Kyrpides N."/>
            <person name="Mavromatis K."/>
            <person name="Ivanova N."/>
            <person name="Brettin T."/>
            <person name="Detter J.C."/>
            <person name="Han C."/>
            <person name="Larimer F."/>
            <person name="Land M."/>
            <person name="Hauser L."/>
            <person name="Markowitz V."/>
            <person name="Cheng J.-F."/>
            <person name="Hugenholtz P."/>
            <person name="Woyke T."/>
            <person name="Wu D."/>
            <person name="Brambilla E."/>
            <person name="Klenk H.-P."/>
            <person name="Eisen J.A."/>
        </authorList>
    </citation>
    <scope>NUCLEOTIDE SEQUENCE [LARGE SCALE GENOMIC DNA]</scope>
    <source>
        <strain evidence="2">DSM 17526 / LMG 23754 / KMM 6221</strain>
    </source>
</reference>
<protein>
    <submittedName>
        <fullName evidence="1">Uncharacterized protein</fullName>
    </submittedName>
</protein>
<dbReference type="HOGENOM" id="CLU_631157_0_0_10"/>
<name>L0G4U5_ECHVK</name>
<dbReference type="KEGG" id="evi:Echvi_3640"/>
<accession>L0G4U5</accession>
<dbReference type="OrthoDB" id="833919at2"/>
<evidence type="ECO:0000313" key="1">
    <source>
        <dbReference type="EMBL" id="AGA79855.1"/>
    </source>
</evidence>
<dbReference type="Proteomes" id="UP000010796">
    <property type="component" value="Chromosome"/>
</dbReference>
<dbReference type="STRING" id="926556.Echvi_3640"/>
<dbReference type="RefSeq" id="WP_015267400.1">
    <property type="nucleotide sequence ID" value="NC_019904.1"/>
</dbReference>
<evidence type="ECO:0000313" key="2">
    <source>
        <dbReference type="Proteomes" id="UP000010796"/>
    </source>
</evidence>
<organism evidence="1 2">
    <name type="scientific">Echinicola vietnamensis (strain DSM 17526 / LMG 23754 / KMM 6221)</name>
    <dbReference type="NCBI Taxonomy" id="926556"/>
    <lineage>
        <taxon>Bacteria</taxon>
        <taxon>Pseudomonadati</taxon>
        <taxon>Bacteroidota</taxon>
        <taxon>Cytophagia</taxon>
        <taxon>Cytophagales</taxon>
        <taxon>Cyclobacteriaceae</taxon>
        <taxon>Echinicola</taxon>
    </lineage>
</organism>